<keyword evidence="7" id="KW-0732">Signal</keyword>
<keyword evidence="10" id="KW-1185">Reference proteome</keyword>
<evidence type="ECO:0000313" key="9">
    <source>
        <dbReference type="EMBL" id="KAK9881338.1"/>
    </source>
</evidence>
<dbReference type="InterPro" id="IPR034922">
    <property type="entry name" value="REX1-like_exo"/>
</dbReference>
<accession>A0AAW1UJD9</accession>
<proteinExistence type="inferred from homology"/>
<evidence type="ECO:0000256" key="3">
    <source>
        <dbReference type="ARBA" id="ARBA00022722"/>
    </source>
</evidence>
<feature type="chain" id="PRO_5043867277" description="Exonuclease domain-containing protein" evidence="7">
    <location>
        <begin position="17"/>
        <end position="398"/>
    </location>
</feature>
<keyword evidence="3" id="KW-0540">Nuclease</keyword>
<dbReference type="InterPro" id="IPR013520">
    <property type="entry name" value="Ribonucl_H"/>
</dbReference>
<dbReference type="Pfam" id="PF00929">
    <property type="entry name" value="RNase_T"/>
    <property type="match status" value="1"/>
</dbReference>
<evidence type="ECO:0000256" key="5">
    <source>
        <dbReference type="ARBA" id="ARBA00022839"/>
    </source>
</evidence>
<organism evidence="9 10">
    <name type="scientific">Henosepilachna vigintioctopunctata</name>
    <dbReference type="NCBI Taxonomy" id="420089"/>
    <lineage>
        <taxon>Eukaryota</taxon>
        <taxon>Metazoa</taxon>
        <taxon>Ecdysozoa</taxon>
        <taxon>Arthropoda</taxon>
        <taxon>Hexapoda</taxon>
        <taxon>Insecta</taxon>
        <taxon>Pterygota</taxon>
        <taxon>Neoptera</taxon>
        <taxon>Endopterygota</taxon>
        <taxon>Coleoptera</taxon>
        <taxon>Polyphaga</taxon>
        <taxon>Cucujiformia</taxon>
        <taxon>Coccinelloidea</taxon>
        <taxon>Coccinellidae</taxon>
        <taxon>Epilachninae</taxon>
        <taxon>Epilachnini</taxon>
        <taxon>Henosepilachna</taxon>
    </lineage>
</organism>
<dbReference type="CDD" id="cd06145">
    <property type="entry name" value="REX1_like"/>
    <property type="match status" value="1"/>
</dbReference>
<dbReference type="EMBL" id="JARQZJ010000068">
    <property type="protein sequence ID" value="KAK9881338.1"/>
    <property type="molecule type" value="Genomic_DNA"/>
</dbReference>
<dbReference type="Proteomes" id="UP001431783">
    <property type="component" value="Unassembled WGS sequence"/>
</dbReference>
<comment type="similarity">
    <text evidence="2">Belongs to the REXO1/REXO3 family.</text>
</comment>
<keyword evidence="6" id="KW-0539">Nucleus</keyword>
<sequence length="398" mass="46766">MLLMVILFFHWHSNFLKKNSSSIFEDNSENYYEIKRIEREKMGNFRKSKTQIYKTDRSTITAVLNEFKELHLSEYEFYIKIGKYLLMTEQLFSLGFPEESLSGVCILNSHFPFSRSVPNFNKNKKARIRFEDCPDDILKMRVFEQTCARCGTEFYLTSAGYLTHERCYYHYGKLKYQWRDGNQDSVFTCCGRPFNSKGCSVGQLHVWSGLERGLNDNLEGFVRTQPRTNLWVSPGIYALDCEMCYTIKGMELCKVTVVDMEGRRLYNSFVKPEYYVIDYNTRFSGVTERDVAIFGKTLSQVQQELLTFIHEDTILVGHSLNNDSRALKIVHKNFIDIALVFPHERGYPYRYSLKQLTLRCLKKEIQSSDYGHNSFEDAVSCIELLLWKIVQDIREEEQ</sequence>
<dbReference type="InterPro" id="IPR036397">
    <property type="entry name" value="RNaseH_sf"/>
</dbReference>
<dbReference type="PANTHER" id="PTHR12801">
    <property type="entry name" value="RNA EXONUCLEASE REXO1 / RECO3 FAMILY MEMBER-RELATED"/>
    <property type="match status" value="1"/>
</dbReference>
<feature type="domain" description="Exonuclease" evidence="8">
    <location>
        <begin position="235"/>
        <end position="394"/>
    </location>
</feature>
<keyword evidence="4" id="KW-0378">Hydrolase</keyword>
<comment type="subcellular location">
    <subcellularLocation>
        <location evidence="1">Nucleus</location>
    </subcellularLocation>
</comment>
<evidence type="ECO:0000313" key="10">
    <source>
        <dbReference type="Proteomes" id="UP001431783"/>
    </source>
</evidence>
<evidence type="ECO:0000256" key="6">
    <source>
        <dbReference type="ARBA" id="ARBA00023242"/>
    </source>
</evidence>
<evidence type="ECO:0000256" key="2">
    <source>
        <dbReference type="ARBA" id="ARBA00006357"/>
    </source>
</evidence>
<keyword evidence="5" id="KW-0269">Exonuclease</keyword>
<dbReference type="FunFam" id="3.30.420.10:FF:000031">
    <property type="entry name" value="RNA exonuclease 1"/>
    <property type="match status" value="1"/>
</dbReference>
<comment type="caution">
    <text evidence="9">The sequence shown here is derived from an EMBL/GenBank/DDBJ whole genome shotgun (WGS) entry which is preliminary data.</text>
</comment>
<feature type="signal peptide" evidence="7">
    <location>
        <begin position="1"/>
        <end position="16"/>
    </location>
</feature>
<gene>
    <name evidence="9" type="ORF">WA026_015464</name>
</gene>
<dbReference type="GO" id="GO:0003676">
    <property type="term" value="F:nucleic acid binding"/>
    <property type="evidence" value="ECO:0007669"/>
    <property type="project" value="InterPro"/>
</dbReference>
<evidence type="ECO:0000256" key="7">
    <source>
        <dbReference type="SAM" id="SignalP"/>
    </source>
</evidence>
<dbReference type="GO" id="GO:0004527">
    <property type="term" value="F:exonuclease activity"/>
    <property type="evidence" value="ECO:0007669"/>
    <property type="project" value="UniProtKB-KW"/>
</dbReference>
<dbReference type="InterPro" id="IPR047021">
    <property type="entry name" value="REXO1/3/4-like"/>
</dbReference>
<dbReference type="Gene3D" id="3.30.420.10">
    <property type="entry name" value="Ribonuclease H-like superfamily/Ribonuclease H"/>
    <property type="match status" value="1"/>
</dbReference>
<evidence type="ECO:0000256" key="4">
    <source>
        <dbReference type="ARBA" id="ARBA00022801"/>
    </source>
</evidence>
<protein>
    <recommendedName>
        <fullName evidence="8">Exonuclease domain-containing protein</fullName>
    </recommendedName>
</protein>
<dbReference type="GO" id="GO:0005634">
    <property type="term" value="C:nucleus"/>
    <property type="evidence" value="ECO:0007669"/>
    <property type="project" value="UniProtKB-SubCell"/>
</dbReference>
<evidence type="ECO:0000256" key="1">
    <source>
        <dbReference type="ARBA" id="ARBA00004123"/>
    </source>
</evidence>
<dbReference type="InterPro" id="IPR012337">
    <property type="entry name" value="RNaseH-like_sf"/>
</dbReference>
<reference evidence="9 10" key="1">
    <citation type="submission" date="2023-03" db="EMBL/GenBank/DDBJ databases">
        <title>Genome insight into feeding habits of ladybird beetles.</title>
        <authorList>
            <person name="Li H.-S."/>
            <person name="Huang Y.-H."/>
            <person name="Pang H."/>
        </authorList>
    </citation>
    <scope>NUCLEOTIDE SEQUENCE [LARGE SCALE GENOMIC DNA]</scope>
    <source>
        <strain evidence="9">SYSU_2023b</strain>
        <tissue evidence="9">Whole body</tissue>
    </source>
</reference>
<dbReference type="PANTHER" id="PTHR12801:SF115">
    <property type="entry name" value="FI18136P1-RELATED"/>
    <property type="match status" value="1"/>
</dbReference>
<dbReference type="SUPFAM" id="SSF53098">
    <property type="entry name" value="Ribonuclease H-like"/>
    <property type="match status" value="1"/>
</dbReference>
<name>A0AAW1UJD9_9CUCU</name>
<dbReference type="SMART" id="SM00479">
    <property type="entry name" value="EXOIII"/>
    <property type="match status" value="1"/>
</dbReference>
<dbReference type="AlphaFoldDB" id="A0AAW1UJD9"/>
<evidence type="ECO:0000259" key="8">
    <source>
        <dbReference type="SMART" id="SM00479"/>
    </source>
</evidence>
<dbReference type="GO" id="GO:0010629">
    <property type="term" value="P:negative regulation of gene expression"/>
    <property type="evidence" value="ECO:0007669"/>
    <property type="project" value="UniProtKB-ARBA"/>
</dbReference>